<dbReference type="InterPro" id="IPR005119">
    <property type="entry name" value="LysR_subst-bd"/>
</dbReference>
<keyword evidence="3" id="KW-0238">DNA-binding</keyword>
<keyword evidence="4" id="KW-0804">Transcription</keyword>
<evidence type="ECO:0000256" key="3">
    <source>
        <dbReference type="ARBA" id="ARBA00023125"/>
    </source>
</evidence>
<dbReference type="PROSITE" id="PS50931">
    <property type="entry name" value="HTH_LYSR"/>
    <property type="match status" value="1"/>
</dbReference>
<gene>
    <name evidence="6" type="ORF">DI563_12920</name>
</gene>
<dbReference type="GO" id="GO:0003700">
    <property type="term" value="F:DNA-binding transcription factor activity"/>
    <property type="evidence" value="ECO:0007669"/>
    <property type="project" value="InterPro"/>
</dbReference>
<dbReference type="Gene3D" id="1.10.10.10">
    <property type="entry name" value="Winged helix-like DNA-binding domain superfamily/Winged helix DNA-binding domain"/>
    <property type="match status" value="1"/>
</dbReference>
<comment type="caution">
    <text evidence="6">The sequence shown here is derived from an EMBL/GenBank/DDBJ whole genome shotgun (WGS) entry which is preliminary data.</text>
</comment>
<protein>
    <submittedName>
        <fullName evidence="6">LysR family transcriptional regulator</fullName>
    </submittedName>
</protein>
<dbReference type="Pfam" id="PF03466">
    <property type="entry name" value="LysR_substrate"/>
    <property type="match status" value="1"/>
</dbReference>
<sequence length="305" mass="32432">MSLAIHDIEYFLAVAQAGRLSGAAEALGVTQPALSKAVKRVEGEFGLQLFERRARGVALTAAGVRVAQQMRRLQADYADVVLLANEMRAQRSGLLRVGVTDTSSRNRMIAVLATLLKQRPGLRVRIGVDRSEALAEQVREGALDLALVPAYEGRPLDAERIKIDNDPLLPLARAGHPLATRSRLAMKDLAPYGWMIGPEHSGAYGALAAVFARHHLAAPTIVVEVPYSSEMNLSLLAATDLLTVAPRSLVRQLAGDGLVVLPVAALRIPRAVVLLSRQGTAPTPLMQAVIDALLAGPAAPGRAGR</sequence>
<dbReference type="InterPro" id="IPR050950">
    <property type="entry name" value="HTH-type_LysR_regulators"/>
</dbReference>
<dbReference type="FunFam" id="1.10.10.10:FF:000001">
    <property type="entry name" value="LysR family transcriptional regulator"/>
    <property type="match status" value="1"/>
</dbReference>
<dbReference type="InterPro" id="IPR036390">
    <property type="entry name" value="WH_DNA-bd_sf"/>
</dbReference>
<evidence type="ECO:0000313" key="7">
    <source>
        <dbReference type="Proteomes" id="UP000249135"/>
    </source>
</evidence>
<evidence type="ECO:0000256" key="1">
    <source>
        <dbReference type="ARBA" id="ARBA00009437"/>
    </source>
</evidence>
<dbReference type="Pfam" id="PF00126">
    <property type="entry name" value="HTH_1"/>
    <property type="match status" value="1"/>
</dbReference>
<dbReference type="InterPro" id="IPR000847">
    <property type="entry name" value="LysR_HTH_N"/>
</dbReference>
<evidence type="ECO:0000313" key="6">
    <source>
        <dbReference type="EMBL" id="PZQ74184.1"/>
    </source>
</evidence>
<dbReference type="InterPro" id="IPR036388">
    <property type="entry name" value="WH-like_DNA-bd_sf"/>
</dbReference>
<organism evidence="6 7">
    <name type="scientific">Variovorax paradoxus</name>
    <dbReference type="NCBI Taxonomy" id="34073"/>
    <lineage>
        <taxon>Bacteria</taxon>
        <taxon>Pseudomonadati</taxon>
        <taxon>Pseudomonadota</taxon>
        <taxon>Betaproteobacteria</taxon>
        <taxon>Burkholderiales</taxon>
        <taxon>Comamonadaceae</taxon>
        <taxon>Variovorax</taxon>
    </lineage>
</organism>
<comment type="similarity">
    <text evidence="1">Belongs to the LysR transcriptional regulatory family.</text>
</comment>
<dbReference type="SUPFAM" id="SSF46785">
    <property type="entry name" value="Winged helix' DNA-binding domain"/>
    <property type="match status" value="1"/>
</dbReference>
<accession>A0A2W5QAM0</accession>
<dbReference type="Gene3D" id="3.40.190.290">
    <property type="match status" value="1"/>
</dbReference>
<name>A0A2W5QAM0_VARPD</name>
<evidence type="ECO:0000256" key="4">
    <source>
        <dbReference type="ARBA" id="ARBA00023163"/>
    </source>
</evidence>
<evidence type="ECO:0000259" key="5">
    <source>
        <dbReference type="PROSITE" id="PS50931"/>
    </source>
</evidence>
<proteinExistence type="inferred from homology"/>
<dbReference type="Proteomes" id="UP000249135">
    <property type="component" value="Unassembled WGS sequence"/>
</dbReference>
<dbReference type="GO" id="GO:0003677">
    <property type="term" value="F:DNA binding"/>
    <property type="evidence" value="ECO:0007669"/>
    <property type="project" value="UniProtKB-KW"/>
</dbReference>
<feature type="domain" description="HTH lysR-type" evidence="5">
    <location>
        <begin position="1"/>
        <end position="60"/>
    </location>
</feature>
<dbReference type="PANTHER" id="PTHR30419">
    <property type="entry name" value="HTH-TYPE TRANSCRIPTIONAL REGULATOR YBHD"/>
    <property type="match status" value="1"/>
</dbReference>
<dbReference type="SUPFAM" id="SSF53850">
    <property type="entry name" value="Periplasmic binding protein-like II"/>
    <property type="match status" value="1"/>
</dbReference>
<dbReference type="GO" id="GO:0005829">
    <property type="term" value="C:cytosol"/>
    <property type="evidence" value="ECO:0007669"/>
    <property type="project" value="TreeGrafter"/>
</dbReference>
<dbReference type="EMBL" id="QFPP01000143">
    <property type="protein sequence ID" value="PZQ74184.1"/>
    <property type="molecule type" value="Genomic_DNA"/>
</dbReference>
<evidence type="ECO:0000256" key="2">
    <source>
        <dbReference type="ARBA" id="ARBA00023015"/>
    </source>
</evidence>
<dbReference type="AlphaFoldDB" id="A0A2W5QAM0"/>
<keyword evidence="2" id="KW-0805">Transcription regulation</keyword>
<dbReference type="PRINTS" id="PR00039">
    <property type="entry name" value="HTHLYSR"/>
</dbReference>
<reference evidence="6 7" key="1">
    <citation type="submission" date="2017-08" db="EMBL/GenBank/DDBJ databases">
        <title>Infants hospitalized years apart are colonized by the same room-sourced microbial strains.</title>
        <authorList>
            <person name="Brooks B."/>
            <person name="Olm M.R."/>
            <person name="Firek B.A."/>
            <person name="Baker R."/>
            <person name="Thomas B.C."/>
            <person name="Morowitz M.J."/>
            <person name="Banfield J.F."/>
        </authorList>
    </citation>
    <scope>NUCLEOTIDE SEQUENCE [LARGE SCALE GENOMIC DNA]</scope>
    <source>
        <strain evidence="6">S2_005_003_R2_41</strain>
    </source>
</reference>